<evidence type="ECO:0000313" key="1">
    <source>
        <dbReference type="EMBL" id="CEK61431.1"/>
    </source>
</evidence>
<accession>A0A0B6Z0J7</accession>
<name>A0A0B6Z0J7_9EUPU</name>
<dbReference type="EMBL" id="HACG01014566">
    <property type="protein sequence ID" value="CEK61431.1"/>
    <property type="molecule type" value="Transcribed_RNA"/>
</dbReference>
<reference evidence="1" key="1">
    <citation type="submission" date="2014-12" db="EMBL/GenBank/DDBJ databases">
        <title>Insight into the proteome of Arion vulgaris.</title>
        <authorList>
            <person name="Aradska J."/>
            <person name="Bulat T."/>
            <person name="Smidak R."/>
            <person name="Sarate P."/>
            <person name="Gangsoo J."/>
            <person name="Sialana F."/>
            <person name="Bilban M."/>
            <person name="Lubec G."/>
        </authorList>
    </citation>
    <scope>NUCLEOTIDE SEQUENCE</scope>
    <source>
        <tissue evidence="1">Skin</tissue>
    </source>
</reference>
<sequence length="65" mass="7433">MLLRSLNFHILDDVIEINNTVLFRLYKFKNKCAVHRKKSLTKGGLCGNYVQHSHHAQNVLGVCVP</sequence>
<protein>
    <submittedName>
        <fullName evidence="1">Uncharacterized protein</fullName>
    </submittedName>
</protein>
<gene>
    <name evidence="1" type="primary">ORF42237</name>
</gene>
<proteinExistence type="predicted"/>
<organism evidence="1">
    <name type="scientific">Arion vulgaris</name>
    <dbReference type="NCBI Taxonomy" id="1028688"/>
    <lineage>
        <taxon>Eukaryota</taxon>
        <taxon>Metazoa</taxon>
        <taxon>Spiralia</taxon>
        <taxon>Lophotrochozoa</taxon>
        <taxon>Mollusca</taxon>
        <taxon>Gastropoda</taxon>
        <taxon>Heterobranchia</taxon>
        <taxon>Euthyneura</taxon>
        <taxon>Panpulmonata</taxon>
        <taxon>Eupulmonata</taxon>
        <taxon>Stylommatophora</taxon>
        <taxon>Helicina</taxon>
        <taxon>Arionoidea</taxon>
        <taxon>Arionidae</taxon>
        <taxon>Arion</taxon>
    </lineage>
</organism>
<dbReference type="AlphaFoldDB" id="A0A0B6Z0J7"/>